<sequence length="62" mass="6602">MKHLKFLPFLIAAASYMPRAHAAEVAQSAEPSGVSMLLICFGLVLLSAAAPRHSAVVKPEQQ</sequence>
<dbReference type="AlphaFoldDB" id="A0A6L6PS75"/>
<organism evidence="2 3">
    <name type="scientific">Duganella radicis</name>
    <dbReference type="NCBI Taxonomy" id="551988"/>
    <lineage>
        <taxon>Bacteria</taxon>
        <taxon>Pseudomonadati</taxon>
        <taxon>Pseudomonadota</taxon>
        <taxon>Betaproteobacteria</taxon>
        <taxon>Burkholderiales</taxon>
        <taxon>Oxalobacteraceae</taxon>
        <taxon>Telluria group</taxon>
        <taxon>Duganella</taxon>
    </lineage>
</organism>
<feature type="chain" id="PRO_5026901362" evidence="1">
    <location>
        <begin position="23"/>
        <end position="62"/>
    </location>
</feature>
<gene>
    <name evidence="2" type="ORF">GM676_30675</name>
</gene>
<evidence type="ECO:0000313" key="2">
    <source>
        <dbReference type="EMBL" id="MTV41918.1"/>
    </source>
</evidence>
<reference evidence="2 3" key="1">
    <citation type="submission" date="2019-11" db="EMBL/GenBank/DDBJ databases">
        <title>Type strains purchased from KCTC, JCM and DSMZ.</title>
        <authorList>
            <person name="Lu H."/>
        </authorList>
    </citation>
    <scope>NUCLEOTIDE SEQUENCE [LARGE SCALE GENOMIC DNA]</scope>
    <source>
        <strain evidence="2 3">KCTC 22382</strain>
    </source>
</reference>
<feature type="signal peptide" evidence="1">
    <location>
        <begin position="1"/>
        <end position="22"/>
    </location>
</feature>
<dbReference type="Proteomes" id="UP000475582">
    <property type="component" value="Unassembled WGS sequence"/>
</dbReference>
<evidence type="ECO:0000313" key="3">
    <source>
        <dbReference type="Proteomes" id="UP000475582"/>
    </source>
</evidence>
<protein>
    <submittedName>
        <fullName evidence="2">Uncharacterized protein</fullName>
    </submittedName>
</protein>
<accession>A0A6L6PS75</accession>
<evidence type="ECO:0000256" key="1">
    <source>
        <dbReference type="SAM" id="SignalP"/>
    </source>
</evidence>
<name>A0A6L6PS75_9BURK</name>
<dbReference type="RefSeq" id="WP_155468357.1">
    <property type="nucleotide sequence ID" value="NZ_WNKY01000082.1"/>
</dbReference>
<proteinExistence type="predicted"/>
<keyword evidence="1" id="KW-0732">Signal</keyword>
<keyword evidence="3" id="KW-1185">Reference proteome</keyword>
<dbReference type="OrthoDB" id="8781200at2"/>
<dbReference type="EMBL" id="WNKY01000082">
    <property type="protein sequence ID" value="MTV41918.1"/>
    <property type="molecule type" value="Genomic_DNA"/>
</dbReference>
<comment type="caution">
    <text evidence="2">The sequence shown here is derived from an EMBL/GenBank/DDBJ whole genome shotgun (WGS) entry which is preliminary data.</text>
</comment>